<dbReference type="RefSeq" id="XP_033594289.1">
    <property type="nucleotide sequence ID" value="XM_033736413.1"/>
</dbReference>
<dbReference type="Gene3D" id="3.50.30.60">
    <property type="entry name" value="LD-carboxypeptidase A C-terminal domain-like"/>
    <property type="match status" value="1"/>
</dbReference>
<dbReference type="GeneID" id="54477415"/>
<dbReference type="Pfam" id="PF17676">
    <property type="entry name" value="Peptidase_S66C"/>
    <property type="match status" value="1"/>
</dbReference>
<sequence>MNLPGTKFWPDFQDKILLLETSLNEDGNKGVPLDKVRAQLASLRNLNVFTAIKGLVVGRPAHYDDEQNHEFRQIILNQTRGTDFPILVDVDIGHTTPVLTIPLNTMVHLDSVSSTFSILEHSVETKRR</sequence>
<dbReference type="InterPro" id="IPR040921">
    <property type="entry name" value="Peptidase_S66C"/>
</dbReference>
<dbReference type="InterPro" id="IPR027461">
    <property type="entry name" value="Carboxypeptidase_A_C_sf"/>
</dbReference>
<dbReference type="AlphaFoldDB" id="A0A6A6Q5R0"/>
<dbReference type="OrthoDB" id="5186469at2759"/>
<dbReference type="EMBL" id="MU001631">
    <property type="protein sequence ID" value="KAF2487720.1"/>
    <property type="molecule type" value="Genomic_DNA"/>
</dbReference>
<proteinExistence type="predicted"/>
<reference evidence="2" key="1">
    <citation type="journal article" date="2020" name="Stud. Mycol.">
        <title>101 Dothideomycetes genomes: a test case for predicting lifestyles and emergence of pathogens.</title>
        <authorList>
            <person name="Haridas S."/>
            <person name="Albert R."/>
            <person name="Binder M."/>
            <person name="Bloem J."/>
            <person name="Labutti K."/>
            <person name="Salamov A."/>
            <person name="Andreopoulos B."/>
            <person name="Baker S."/>
            <person name="Barry K."/>
            <person name="Bills G."/>
            <person name="Bluhm B."/>
            <person name="Cannon C."/>
            <person name="Castanera R."/>
            <person name="Culley D."/>
            <person name="Daum C."/>
            <person name="Ezra D."/>
            <person name="Gonzalez J."/>
            <person name="Henrissat B."/>
            <person name="Kuo A."/>
            <person name="Liang C."/>
            <person name="Lipzen A."/>
            <person name="Lutzoni F."/>
            <person name="Magnuson J."/>
            <person name="Mondo S."/>
            <person name="Nolan M."/>
            <person name="Ohm R."/>
            <person name="Pangilinan J."/>
            <person name="Park H.-J."/>
            <person name="Ramirez L."/>
            <person name="Alfaro M."/>
            <person name="Sun H."/>
            <person name="Tritt A."/>
            <person name="Yoshinaga Y."/>
            <person name="Zwiers L.-H."/>
            <person name="Turgeon B."/>
            <person name="Goodwin S."/>
            <person name="Spatafora J."/>
            <person name="Crous P."/>
            <person name="Grigoriev I."/>
        </authorList>
    </citation>
    <scope>NUCLEOTIDE SEQUENCE</scope>
    <source>
        <strain evidence="2">CBS 113389</strain>
    </source>
</reference>
<gene>
    <name evidence="2" type="ORF">BDY17DRAFT_320240</name>
</gene>
<dbReference type="SUPFAM" id="SSF141986">
    <property type="entry name" value="LD-carboxypeptidase A C-terminal domain-like"/>
    <property type="match status" value="1"/>
</dbReference>
<feature type="domain" description="LD-carboxypeptidase C-terminal" evidence="1">
    <location>
        <begin position="2"/>
        <end position="109"/>
    </location>
</feature>
<name>A0A6A6Q5R0_9PEZI</name>
<organism evidence="2 3">
    <name type="scientific">Neohortaea acidophila</name>
    <dbReference type="NCBI Taxonomy" id="245834"/>
    <lineage>
        <taxon>Eukaryota</taxon>
        <taxon>Fungi</taxon>
        <taxon>Dikarya</taxon>
        <taxon>Ascomycota</taxon>
        <taxon>Pezizomycotina</taxon>
        <taxon>Dothideomycetes</taxon>
        <taxon>Dothideomycetidae</taxon>
        <taxon>Mycosphaerellales</taxon>
        <taxon>Teratosphaeriaceae</taxon>
        <taxon>Neohortaea</taxon>
    </lineage>
</organism>
<dbReference type="PANTHER" id="PTHR30237">
    <property type="entry name" value="MURAMOYLTETRAPEPTIDE CARBOXYPEPTIDASE"/>
    <property type="match status" value="1"/>
</dbReference>
<dbReference type="InterPro" id="IPR003507">
    <property type="entry name" value="S66_fam"/>
</dbReference>
<accession>A0A6A6Q5R0</accession>
<keyword evidence="3" id="KW-1185">Reference proteome</keyword>
<protein>
    <submittedName>
        <fullName evidence="2">Peptidase family S66</fullName>
    </submittedName>
</protein>
<evidence type="ECO:0000259" key="1">
    <source>
        <dbReference type="Pfam" id="PF17676"/>
    </source>
</evidence>
<evidence type="ECO:0000313" key="3">
    <source>
        <dbReference type="Proteomes" id="UP000799767"/>
    </source>
</evidence>
<dbReference type="PANTHER" id="PTHR30237:SF4">
    <property type="entry name" value="LD-CARBOXYPEPTIDASE C-TERMINAL DOMAIN-CONTAINING PROTEIN"/>
    <property type="match status" value="1"/>
</dbReference>
<evidence type="ECO:0000313" key="2">
    <source>
        <dbReference type="EMBL" id="KAF2487720.1"/>
    </source>
</evidence>
<dbReference type="Proteomes" id="UP000799767">
    <property type="component" value="Unassembled WGS sequence"/>
</dbReference>